<comment type="caution">
    <text evidence="1">The sequence shown here is derived from an EMBL/GenBank/DDBJ whole genome shotgun (WGS) entry which is preliminary data.</text>
</comment>
<proteinExistence type="predicted"/>
<dbReference type="AlphaFoldDB" id="A0A9X3AQ97"/>
<dbReference type="RefSeq" id="WP_260974565.1">
    <property type="nucleotide sequence ID" value="NZ_JAOANI010000002.1"/>
</dbReference>
<dbReference type="EMBL" id="JAOANI010000002">
    <property type="protein sequence ID" value="MCT7357634.1"/>
    <property type="molecule type" value="Genomic_DNA"/>
</dbReference>
<reference evidence="1" key="1">
    <citation type="journal article" date="2022" name="Front. Microbiol.">
        <title>Genome-based taxonomic rearrangement of Oceanobacter-related bacteria including the description of Thalassolituus hydrocarbonoclasticus sp. nov. and Thalassolituus pacificus sp. nov. and emended description of the genus Thalassolituus.</title>
        <authorList>
            <person name="Dong C."/>
            <person name="Wei L."/>
            <person name="Wang J."/>
            <person name="Lai Q."/>
            <person name="Huang Z."/>
            <person name="Shao Z."/>
        </authorList>
    </citation>
    <scope>NUCLEOTIDE SEQUENCE</scope>
    <source>
        <strain evidence="1">59MF3M-4</strain>
    </source>
</reference>
<evidence type="ECO:0000313" key="2">
    <source>
        <dbReference type="Proteomes" id="UP001147830"/>
    </source>
</evidence>
<reference evidence="1" key="2">
    <citation type="submission" date="2022-08" db="EMBL/GenBank/DDBJ databases">
        <authorList>
            <person name="Dong C."/>
        </authorList>
    </citation>
    <scope>NUCLEOTIDE SEQUENCE</scope>
    <source>
        <strain evidence="1">59MF3M-4</strain>
    </source>
</reference>
<dbReference type="Proteomes" id="UP001147830">
    <property type="component" value="Unassembled WGS sequence"/>
</dbReference>
<evidence type="ECO:0000313" key="1">
    <source>
        <dbReference type="EMBL" id="MCT7357634.1"/>
    </source>
</evidence>
<name>A0A9X3AQ97_9GAMM</name>
<organism evidence="1 2">
    <name type="scientific">Thalassolituus pacificus</name>
    <dbReference type="NCBI Taxonomy" id="2975440"/>
    <lineage>
        <taxon>Bacteria</taxon>
        <taxon>Pseudomonadati</taxon>
        <taxon>Pseudomonadota</taxon>
        <taxon>Gammaproteobacteria</taxon>
        <taxon>Oceanospirillales</taxon>
        <taxon>Oceanospirillaceae</taxon>
        <taxon>Thalassolituus</taxon>
    </lineage>
</organism>
<sequence length="351" mass="39997">MRDSILYYPHIEIQNEKWLKSAILLWDNVYRIVPASYTPKDSDEVLRACDNDLVRAVSLEKEDMSRIAQDFQDFLDGMQYKPAGLEYDEYAYLHPEKIDSTLYPTLEKYAQGESDEGFLTLPREVVRGYMFFLSTEVAKRRQLARCTDDKYSFAVSSYFSEAANFDDFLYDREAEGFYSSLIFENLLPLNIDSIPMSAVIKASENSKDEKSAFKLQLSKFSEQLYKCESIDHGKTIINDFRKDLEQAKQDLKASQGFLNKDDVGSFFSIGVPTSASVYGALLGVGGDPFSLYSFSTSMVIGAIAAYKNYKNTKSLQENPSGAAYLLFLEKEFSGTGRYPAFDRYLEEFIND</sequence>
<keyword evidence="2" id="KW-1185">Reference proteome</keyword>
<protein>
    <submittedName>
        <fullName evidence="1">Uncharacterized protein</fullName>
    </submittedName>
</protein>
<accession>A0A9X3AQ97</accession>
<gene>
    <name evidence="1" type="ORF">NYR02_01170</name>
</gene>